<dbReference type="InterPro" id="IPR029058">
    <property type="entry name" value="AB_hydrolase_fold"/>
</dbReference>
<dbReference type="SUPFAM" id="SSF53474">
    <property type="entry name" value="alpha/beta-Hydrolases"/>
    <property type="match status" value="1"/>
</dbReference>
<proteinExistence type="predicted"/>
<dbReference type="Gene3D" id="3.40.50.1820">
    <property type="entry name" value="alpha/beta hydrolase"/>
    <property type="match status" value="1"/>
</dbReference>
<keyword evidence="3" id="KW-1185">Reference proteome</keyword>
<evidence type="ECO:0000313" key="3">
    <source>
        <dbReference type="Proteomes" id="UP001499882"/>
    </source>
</evidence>
<dbReference type="RefSeq" id="WP_345529033.1">
    <property type="nucleotide sequence ID" value="NZ_BAABKN010000027.1"/>
</dbReference>
<sequence>MTDPRPTSYVGTAGTLIGEVRRPAGDSRGLVVLLHGGGQTRHSWSRAAESLCATGWTTLTYDARGHGDSAWAADGAYDLQLYVDDLERVLEQAGEGTAEAVVGASLGGMTGLMLLDRTPAAARSLVLVDITPRPRPAGVMRIKEFMSANPEGFATLDDVAAAVSGYRTDDPPRDPERLRRSVRQRPDGRWRWHWDPAILPAGPEEDDPIIHPEDVIAAASRVRVPTLLVAGGSSDVVSGDEIRELLDVMPVARAVVLDGASHMVVGDRNDAFLREIHTFLGD</sequence>
<dbReference type="InterPro" id="IPR000073">
    <property type="entry name" value="AB_hydrolase_1"/>
</dbReference>
<reference evidence="3" key="1">
    <citation type="journal article" date="2019" name="Int. J. Syst. Evol. Microbiol.">
        <title>The Global Catalogue of Microorganisms (GCM) 10K type strain sequencing project: providing services to taxonomists for standard genome sequencing and annotation.</title>
        <authorList>
            <consortium name="The Broad Institute Genomics Platform"/>
            <consortium name="The Broad Institute Genome Sequencing Center for Infectious Disease"/>
            <person name="Wu L."/>
            <person name="Ma J."/>
        </authorList>
    </citation>
    <scope>NUCLEOTIDE SEQUENCE [LARGE SCALE GENOMIC DNA]</scope>
    <source>
        <strain evidence="3">JCM 18532</strain>
    </source>
</reference>
<dbReference type="GO" id="GO:0016787">
    <property type="term" value="F:hydrolase activity"/>
    <property type="evidence" value="ECO:0007669"/>
    <property type="project" value="UniProtKB-KW"/>
</dbReference>
<dbReference type="EMBL" id="BAABKN010000027">
    <property type="protein sequence ID" value="GAA4752689.1"/>
    <property type="molecule type" value="Genomic_DNA"/>
</dbReference>
<keyword evidence="2" id="KW-0378">Hydrolase</keyword>
<evidence type="ECO:0000313" key="2">
    <source>
        <dbReference type="EMBL" id="GAA4752689.1"/>
    </source>
</evidence>
<feature type="domain" description="AB hydrolase-1" evidence="1">
    <location>
        <begin position="31"/>
        <end position="274"/>
    </location>
</feature>
<dbReference type="Proteomes" id="UP001499882">
    <property type="component" value="Unassembled WGS sequence"/>
</dbReference>
<dbReference type="InterPro" id="IPR050228">
    <property type="entry name" value="Carboxylesterase_BioH"/>
</dbReference>
<organism evidence="2 3">
    <name type="scientific">Nocardioides endophyticus</name>
    <dbReference type="NCBI Taxonomy" id="1353775"/>
    <lineage>
        <taxon>Bacteria</taxon>
        <taxon>Bacillati</taxon>
        <taxon>Actinomycetota</taxon>
        <taxon>Actinomycetes</taxon>
        <taxon>Propionibacteriales</taxon>
        <taxon>Nocardioidaceae</taxon>
        <taxon>Nocardioides</taxon>
    </lineage>
</organism>
<evidence type="ECO:0000259" key="1">
    <source>
        <dbReference type="Pfam" id="PF12697"/>
    </source>
</evidence>
<protein>
    <submittedName>
        <fullName evidence="2">Alpha/beta fold hydrolase</fullName>
    </submittedName>
</protein>
<gene>
    <name evidence="2" type="ORF">GCM10023350_42490</name>
</gene>
<dbReference type="PANTHER" id="PTHR43194:SF2">
    <property type="entry name" value="PEROXISOMAL MEMBRANE PROTEIN LPX1"/>
    <property type="match status" value="1"/>
</dbReference>
<accession>A0ABP8ZC18</accession>
<name>A0ABP8ZC18_9ACTN</name>
<comment type="caution">
    <text evidence="2">The sequence shown here is derived from an EMBL/GenBank/DDBJ whole genome shotgun (WGS) entry which is preliminary data.</text>
</comment>
<dbReference type="PANTHER" id="PTHR43194">
    <property type="entry name" value="HYDROLASE ALPHA/BETA FOLD FAMILY"/>
    <property type="match status" value="1"/>
</dbReference>
<dbReference type="Pfam" id="PF12697">
    <property type="entry name" value="Abhydrolase_6"/>
    <property type="match status" value="1"/>
</dbReference>